<dbReference type="Pfam" id="PF06891">
    <property type="entry name" value="P2_Phage_GpR"/>
    <property type="match status" value="1"/>
</dbReference>
<evidence type="ECO:0000313" key="1">
    <source>
        <dbReference type="EMBL" id="MDC7683279.1"/>
    </source>
</evidence>
<keyword evidence="2" id="KW-1185">Reference proteome</keyword>
<accession>A0ABT5HTA6</accession>
<name>A0ABT5HTA6_9CAUL</name>
<dbReference type="Proteomes" id="UP001214854">
    <property type="component" value="Unassembled WGS sequence"/>
</dbReference>
<gene>
    <name evidence="1" type="ORF">PQU92_08320</name>
</gene>
<organism evidence="1 2">
    <name type="scientific">Asticcacaulis aquaticus</name>
    <dbReference type="NCBI Taxonomy" id="2984212"/>
    <lineage>
        <taxon>Bacteria</taxon>
        <taxon>Pseudomonadati</taxon>
        <taxon>Pseudomonadota</taxon>
        <taxon>Alphaproteobacteria</taxon>
        <taxon>Caulobacterales</taxon>
        <taxon>Caulobacteraceae</taxon>
        <taxon>Asticcacaulis</taxon>
    </lineage>
</organism>
<dbReference type="InterPro" id="IPR009678">
    <property type="entry name" value="Phage_tail_completion_R"/>
</dbReference>
<dbReference type="EMBL" id="JAQQKX010000005">
    <property type="protein sequence ID" value="MDC7683279.1"/>
    <property type="molecule type" value="Genomic_DNA"/>
</dbReference>
<reference evidence="1 2" key="1">
    <citation type="submission" date="2023-01" db="EMBL/GenBank/DDBJ databases">
        <title>Novel species of the genus Asticcacaulis isolated from rivers.</title>
        <authorList>
            <person name="Lu H."/>
        </authorList>
    </citation>
    <scope>NUCLEOTIDE SEQUENCE [LARGE SCALE GENOMIC DNA]</scope>
    <source>
        <strain evidence="1 2">BYS171W</strain>
    </source>
</reference>
<comment type="caution">
    <text evidence="1">The sequence shown here is derived from an EMBL/GenBank/DDBJ whole genome shotgun (WGS) entry which is preliminary data.</text>
</comment>
<proteinExistence type="predicted"/>
<dbReference type="RefSeq" id="WP_272747753.1">
    <property type="nucleotide sequence ID" value="NZ_JAQQKX010000005.1"/>
</dbReference>
<protein>
    <submittedName>
        <fullName evidence="1">Phage tail protein</fullName>
    </submittedName>
</protein>
<sequence>MKKPDLLRAAIVARNPDLKNNPEKLAVFIRSGSVSARYSTEAKGYQYSYPLTIHVRDFAGSVDHIVMPVLLWVRDHQPDLLLNHTSAEQVLNLSVDFLDAKTVDIDLTLNLTESTTIIEKPGGAFDLKAVPEPPIAGTDTFAGVPPMTALDFLASLEAQPDADNG</sequence>
<evidence type="ECO:0000313" key="2">
    <source>
        <dbReference type="Proteomes" id="UP001214854"/>
    </source>
</evidence>